<dbReference type="RefSeq" id="WP_110826708.1">
    <property type="nucleotide sequence ID" value="NZ_QKLU01000001.1"/>
</dbReference>
<keyword evidence="1" id="KW-0472">Membrane</keyword>
<evidence type="ECO:0000313" key="3">
    <source>
        <dbReference type="Proteomes" id="UP000248198"/>
    </source>
</evidence>
<comment type="caution">
    <text evidence="2">The sequence shown here is derived from an EMBL/GenBank/DDBJ whole genome shotgun (WGS) entry which is preliminary data.</text>
</comment>
<accession>A0A318UYC4</accession>
<keyword evidence="1" id="KW-0812">Transmembrane</keyword>
<evidence type="ECO:0008006" key="4">
    <source>
        <dbReference type="Google" id="ProtNLM"/>
    </source>
</evidence>
<name>A0A318UYC4_9SPHI</name>
<reference evidence="2 3" key="1">
    <citation type="submission" date="2018-06" db="EMBL/GenBank/DDBJ databases">
        <title>Genomic Encyclopedia of Archaeal and Bacterial Type Strains, Phase II (KMG-II): from individual species to whole genera.</title>
        <authorList>
            <person name="Goeker M."/>
        </authorList>
    </citation>
    <scope>NUCLEOTIDE SEQUENCE [LARGE SCALE GENOMIC DNA]</scope>
    <source>
        <strain evidence="2 3">DSM 27372</strain>
    </source>
</reference>
<dbReference type="AlphaFoldDB" id="A0A318UYC4"/>
<sequence length="520" mass="59660">MKKIYFTIVVLLAGMICLAYLYFSKLNKDTQSNDSSLFAATAQSGFVFSVENNKSVLDLLQSQDLLQGLLSEENLRALQSLKKNILEKTELNRFIHKETIYISLIPDQHKGITYTISTQLNESASPAALLNTLKMSGFSVEQMQKIAKISFQKDSSFYLSQKGNLLQLSPDPKLLSQTDVAQEQKTNRDFAEYIKTTEKINKNSLASLYVDFNRLEDLFKKLSPTASSSLFQLLHRQNAFASLNYNYSKEKILFTGSTVIKEEQNYLNLFTSLKAGKTTIDAILPEQTANYTIYSISDYNQWSKGLGKWLQQKNMPKEQTIAALNSKYHLNLEETFPKYFKDQLLNFQLKNTEKMGAINLKNGDKLAQLLLDISENVSEDIKVLKEPMLLYWYFGAPFEKFKTPYYTIIDNYMVFSNRAENIQTFLNSYRSNSQLLTKKEYADACAQLPASSNIVFYLDQKNSEDIALHDLFRPAFEFFNSRQHIGQFSSMIYQLQSENKKFQSNLLISKKTEAQKALLP</sequence>
<proteinExistence type="predicted"/>
<protein>
    <recommendedName>
        <fullName evidence="4">DUF3352 domain-containing protein</fullName>
    </recommendedName>
</protein>
<keyword evidence="3" id="KW-1185">Reference proteome</keyword>
<evidence type="ECO:0000256" key="1">
    <source>
        <dbReference type="SAM" id="Phobius"/>
    </source>
</evidence>
<keyword evidence="1" id="KW-1133">Transmembrane helix</keyword>
<organism evidence="2 3">
    <name type="scientific">Pedobacter nutrimenti</name>
    <dbReference type="NCBI Taxonomy" id="1241337"/>
    <lineage>
        <taxon>Bacteria</taxon>
        <taxon>Pseudomonadati</taxon>
        <taxon>Bacteroidota</taxon>
        <taxon>Sphingobacteriia</taxon>
        <taxon>Sphingobacteriales</taxon>
        <taxon>Sphingobacteriaceae</taxon>
        <taxon>Pedobacter</taxon>
    </lineage>
</organism>
<dbReference type="EMBL" id="QKLU01000001">
    <property type="protein sequence ID" value="PYF76589.1"/>
    <property type="molecule type" value="Genomic_DNA"/>
</dbReference>
<feature type="transmembrane region" description="Helical" evidence="1">
    <location>
        <begin position="5"/>
        <end position="23"/>
    </location>
</feature>
<gene>
    <name evidence="2" type="ORF">B0O44_10160</name>
</gene>
<evidence type="ECO:0000313" key="2">
    <source>
        <dbReference type="EMBL" id="PYF76589.1"/>
    </source>
</evidence>
<dbReference type="Proteomes" id="UP000248198">
    <property type="component" value="Unassembled WGS sequence"/>
</dbReference>
<dbReference type="OrthoDB" id="1093345at2"/>